<proteinExistence type="predicted"/>
<dbReference type="AlphaFoldDB" id="A0A158FV38"/>
<protein>
    <submittedName>
        <fullName evidence="1">Uncharacterized protein</fullName>
    </submittedName>
</protein>
<comment type="caution">
    <text evidence="1">The sequence shown here is derived from an EMBL/GenBank/DDBJ whole genome shotgun (WGS) entry which is preliminary data.</text>
</comment>
<dbReference type="RefSeq" id="WP_160109968.1">
    <property type="nucleotide sequence ID" value="NZ_FCON02000007.1"/>
</dbReference>
<evidence type="ECO:0000313" key="1">
    <source>
        <dbReference type="EMBL" id="SAL23481.1"/>
    </source>
</evidence>
<organism evidence="1 2">
    <name type="scientific">Caballeronia choica</name>
    <dbReference type="NCBI Taxonomy" id="326476"/>
    <lineage>
        <taxon>Bacteria</taxon>
        <taxon>Pseudomonadati</taxon>
        <taxon>Pseudomonadota</taxon>
        <taxon>Betaproteobacteria</taxon>
        <taxon>Burkholderiales</taxon>
        <taxon>Burkholderiaceae</taxon>
        <taxon>Caballeronia</taxon>
    </lineage>
</organism>
<keyword evidence="2" id="KW-1185">Reference proteome</keyword>
<dbReference type="Proteomes" id="UP000054770">
    <property type="component" value="Unassembled WGS sequence"/>
</dbReference>
<name>A0A158FV38_9BURK</name>
<accession>A0A158FV38</accession>
<gene>
    <name evidence="1" type="ORF">AWB68_00972</name>
</gene>
<dbReference type="OrthoDB" id="8989894at2"/>
<sequence length="52" mass="5910">MQSLDTLICYGKRIAAWRMGFEVEHHRDAKIQPTRFGLEAAHRFAQALGPLA</sequence>
<reference evidence="1" key="1">
    <citation type="submission" date="2016-01" db="EMBL/GenBank/DDBJ databases">
        <authorList>
            <person name="Peeters C."/>
        </authorList>
    </citation>
    <scope>NUCLEOTIDE SEQUENCE [LARGE SCALE GENOMIC DNA]</scope>
    <source>
        <strain evidence="1">LMG 22940</strain>
    </source>
</reference>
<evidence type="ECO:0000313" key="2">
    <source>
        <dbReference type="Proteomes" id="UP000054770"/>
    </source>
</evidence>
<dbReference type="EMBL" id="FCON02000007">
    <property type="protein sequence ID" value="SAL23481.1"/>
    <property type="molecule type" value="Genomic_DNA"/>
</dbReference>